<sequence length="262" mass="27898">MTVDRVVNGIARGVFVFLYIPIAAVIVYSFNAAGTNTRFEGLTLQWYVELFQDAALMQTLQTSAIVAVITATVATAIGIMFALGLARYRGRGRASLLALIALPLIVPEIVLGVAMLSVFSATKIPLGILTLVLGHLIVSLPLATLVLMSSAAMLDPSLPEAATDLGCTPWQTFTRVYFPLLRPAVVAAWLLSFTTSFSNIVMSTFLSGVGSTTLPLKIYSSLKTGLTPSINALGALLILLTLVIVLLVGVSQMRRILVESRS</sequence>
<feature type="domain" description="ABC transmembrane type-1" evidence="9">
    <location>
        <begin position="60"/>
        <end position="248"/>
    </location>
</feature>
<evidence type="ECO:0000256" key="6">
    <source>
        <dbReference type="ARBA" id="ARBA00022989"/>
    </source>
</evidence>
<evidence type="ECO:0000259" key="9">
    <source>
        <dbReference type="PROSITE" id="PS50928"/>
    </source>
</evidence>
<dbReference type="SUPFAM" id="SSF161098">
    <property type="entry name" value="MetI-like"/>
    <property type="match status" value="1"/>
</dbReference>
<dbReference type="InterPro" id="IPR051789">
    <property type="entry name" value="Bact_Polyamine_Transport"/>
</dbReference>
<evidence type="ECO:0000256" key="8">
    <source>
        <dbReference type="RuleBase" id="RU363032"/>
    </source>
</evidence>
<keyword evidence="5 8" id="KW-0812">Transmembrane</keyword>
<reference evidence="10 11" key="1">
    <citation type="submission" date="2024-09" db="EMBL/GenBank/DDBJ databases">
        <authorList>
            <person name="Sun Q."/>
            <person name="Mori K."/>
        </authorList>
    </citation>
    <scope>NUCLEOTIDE SEQUENCE [LARGE SCALE GENOMIC DNA]</scope>
    <source>
        <strain evidence="10 11">JCM 14321</strain>
    </source>
</reference>
<evidence type="ECO:0000256" key="3">
    <source>
        <dbReference type="ARBA" id="ARBA00022448"/>
    </source>
</evidence>
<dbReference type="RefSeq" id="WP_246192192.1">
    <property type="nucleotide sequence ID" value="NZ_BAAANI010000008.1"/>
</dbReference>
<dbReference type="PANTHER" id="PTHR43848">
    <property type="entry name" value="PUTRESCINE TRANSPORT SYSTEM PERMEASE PROTEIN POTI"/>
    <property type="match status" value="1"/>
</dbReference>
<evidence type="ECO:0000256" key="7">
    <source>
        <dbReference type="ARBA" id="ARBA00023136"/>
    </source>
</evidence>
<evidence type="ECO:0000313" key="10">
    <source>
        <dbReference type="EMBL" id="MFB9640833.1"/>
    </source>
</evidence>
<keyword evidence="4" id="KW-1003">Cell membrane</keyword>
<gene>
    <name evidence="10" type="ORF">ACFFQV_00900</name>
</gene>
<dbReference type="EMBL" id="JBHMBL010000001">
    <property type="protein sequence ID" value="MFB9640833.1"/>
    <property type="molecule type" value="Genomic_DNA"/>
</dbReference>
<feature type="transmembrane region" description="Helical" evidence="8">
    <location>
        <begin position="64"/>
        <end position="84"/>
    </location>
</feature>
<organism evidence="10 11">
    <name type="scientific">Agromyces lapidis</name>
    <dbReference type="NCBI Taxonomy" id="279574"/>
    <lineage>
        <taxon>Bacteria</taxon>
        <taxon>Bacillati</taxon>
        <taxon>Actinomycetota</taxon>
        <taxon>Actinomycetes</taxon>
        <taxon>Micrococcales</taxon>
        <taxon>Microbacteriaceae</taxon>
        <taxon>Agromyces</taxon>
    </lineage>
</organism>
<feature type="transmembrane region" description="Helical" evidence="8">
    <location>
        <begin position="124"/>
        <end position="148"/>
    </location>
</feature>
<dbReference type="Gene3D" id="1.10.3720.10">
    <property type="entry name" value="MetI-like"/>
    <property type="match status" value="1"/>
</dbReference>
<evidence type="ECO:0000256" key="4">
    <source>
        <dbReference type="ARBA" id="ARBA00022475"/>
    </source>
</evidence>
<evidence type="ECO:0000256" key="2">
    <source>
        <dbReference type="ARBA" id="ARBA00007069"/>
    </source>
</evidence>
<dbReference type="InterPro" id="IPR000515">
    <property type="entry name" value="MetI-like"/>
</dbReference>
<accession>A0ABV5SKH0</accession>
<keyword evidence="7 8" id="KW-0472">Membrane</keyword>
<evidence type="ECO:0000313" key="11">
    <source>
        <dbReference type="Proteomes" id="UP001589667"/>
    </source>
</evidence>
<dbReference type="Proteomes" id="UP001589667">
    <property type="component" value="Unassembled WGS sequence"/>
</dbReference>
<feature type="transmembrane region" description="Helical" evidence="8">
    <location>
        <begin position="12"/>
        <end position="30"/>
    </location>
</feature>
<evidence type="ECO:0000256" key="5">
    <source>
        <dbReference type="ARBA" id="ARBA00022692"/>
    </source>
</evidence>
<dbReference type="Pfam" id="PF00528">
    <property type="entry name" value="BPD_transp_1"/>
    <property type="match status" value="1"/>
</dbReference>
<proteinExistence type="inferred from homology"/>
<evidence type="ECO:0000256" key="1">
    <source>
        <dbReference type="ARBA" id="ARBA00004651"/>
    </source>
</evidence>
<keyword evidence="11" id="KW-1185">Reference proteome</keyword>
<feature type="transmembrane region" description="Helical" evidence="8">
    <location>
        <begin position="230"/>
        <end position="251"/>
    </location>
</feature>
<dbReference type="PANTHER" id="PTHR43848:SF2">
    <property type="entry name" value="PUTRESCINE TRANSPORT SYSTEM PERMEASE PROTEIN POTI"/>
    <property type="match status" value="1"/>
</dbReference>
<name>A0ABV5SKH0_9MICO</name>
<dbReference type="InterPro" id="IPR035906">
    <property type="entry name" value="MetI-like_sf"/>
</dbReference>
<comment type="similarity">
    <text evidence="2">Belongs to the binding-protein-dependent transport system permease family. CysTW subfamily.</text>
</comment>
<protein>
    <submittedName>
        <fullName evidence="10">ABC transporter permease</fullName>
    </submittedName>
</protein>
<comment type="subcellular location">
    <subcellularLocation>
        <location evidence="1 8">Cell membrane</location>
        <topology evidence="1 8">Multi-pass membrane protein</topology>
    </subcellularLocation>
</comment>
<keyword evidence="3 8" id="KW-0813">Transport</keyword>
<feature type="transmembrane region" description="Helical" evidence="8">
    <location>
        <begin position="96"/>
        <end position="118"/>
    </location>
</feature>
<keyword evidence="6 8" id="KW-1133">Transmembrane helix</keyword>
<dbReference type="CDD" id="cd06261">
    <property type="entry name" value="TM_PBP2"/>
    <property type="match status" value="1"/>
</dbReference>
<feature type="transmembrane region" description="Helical" evidence="8">
    <location>
        <begin position="184"/>
        <end position="210"/>
    </location>
</feature>
<dbReference type="PROSITE" id="PS50928">
    <property type="entry name" value="ABC_TM1"/>
    <property type="match status" value="1"/>
</dbReference>
<comment type="caution">
    <text evidence="10">The sequence shown here is derived from an EMBL/GenBank/DDBJ whole genome shotgun (WGS) entry which is preliminary data.</text>
</comment>